<dbReference type="SMART" id="SM00216">
    <property type="entry name" value="VWD"/>
    <property type="match status" value="1"/>
</dbReference>
<dbReference type="PANTHER" id="PTHR23345">
    <property type="entry name" value="VITELLOGENIN-RELATED"/>
    <property type="match status" value="1"/>
</dbReference>
<evidence type="ECO:0000256" key="6">
    <source>
        <dbReference type="SAM" id="MobiDB-lite"/>
    </source>
</evidence>
<evidence type="ECO:0000313" key="10">
    <source>
        <dbReference type="EMBL" id="CAL8109862.1"/>
    </source>
</evidence>
<evidence type="ECO:0000256" key="3">
    <source>
        <dbReference type="ARBA" id="ARBA00023157"/>
    </source>
</evidence>
<dbReference type="SMART" id="SM00638">
    <property type="entry name" value="LPD_N"/>
    <property type="match status" value="1"/>
</dbReference>
<dbReference type="SUPFAM" id="SSF56968">
    <property type="entry name" value="Lipovitellin-phosvitin complex, beta-sheet shell regions"/>
    <property type="match status" value="2"/>
</dbReference>
<evidence type="ECO:0000256" key="4">
    <source>
        <dbReference type="ARBA" id="ARBA00023180"/>
    </source>
</evidence>
<evidence type="ECO:0000256" key="1">
    <source>
        <dbReference type="ARBA" id="ARBA00022729"/>
    </source>
</evidence>
<keyword evidence="7" id="KW-0472">Membrane</keyword>
<reference evidence="10 11" key="1">
    <citation type="submission" date="2024-08" db="EMBL/GenBank/DDBJ databases">
        <authorList>
            <person name="Cucini C."/>
            <person name="Frati F."/>
        </authorList>
    </citation>
    <scope>NUCLEOTIDE SEQUENCE [LARGE SCALE GENOMIC DNA]</scope>
</reference>
<feature type="region of interest" description="Disordered" evidence="6">
    <location>
        <begin position="2384"/>
        <end position="2412"/>
    </location>
</feature>
<feature type="region of interest" description="Disordered" evidence="6">
    <location>
        <begin position="1411"/>
        <end position="1434"/>
    </location>
</feature>
<feature type="region of interest" description="Disordered" evidence="6">
    <location>
        <begin position="1449"/>
        <end position="1475"/>
    </location>
</feature>
<feature type="region of interest" description="Disordered" evidence="6">
    <location>
        <begin position="1252"/>
        <end position="1290"/>
    </location>
</feature>
<protein>
    <recommendedName>
        <fullName evidence="12">Apolipophorin</fullName>
    </recommendedName>
</protein>
<feature type="transmembrane region" description="Helical" evidence="7">
    <location>
        <begin position="43"/>
        <end position="66"/>
    </location>
</feature>
<feature type="domain" description="VWFD" evidence="9">
    <location>
        <begin position="4099"/>
        <end position="4283"/>
    </location>
</feature>
<dbReference type="EMBL" id="CAXLJM020000042">
    <property type="protein sequence ID" value="CAL8109862.1"/>
    <property type="molecule type" value="Genomic_DNA"/>
</dbReference>
<keyword evidence="4" id="KW-0325">Glycoprotein</keyword>
<organism evidence="10 11">
    <name type="scientific">Orchesella dallaii</name>
    <dbReference type="NCBI Taxonomy" id="48710"/>
    <lineage>
        <taxon>Eukaryota</taxon>
        <taxon>Metazoa</taxon>
        <taxon>Ecdysozoa</taxon>
        <taxon>Arthropoda</taxon>
        <taxon>Hexapoda</taxon>
        <taxon>Collembola</taxon>
        <taxon>Entomobryomorpha</taxon>
        <taxon>Entomobryoidea</taxon>
        <taxon>Orchesellidae</taxon>
        <taxon>Orchesellinae</taxon>
        <taxon>Orchesella</taxon>
    </lineage>
</organism>
<evidence type="ECO:0000256" key="2">
    <source>
        <dbReference type="ARBA" id="ARBA00022761"/>
    </source>
</evidence>
<dbReference type="InterPro" id="IPR015255">
    <property type="entry name" value="Vitellinogen_open_b-sht"/>
</dbReference>
<keyword evidence="7" id="KW-1133">Transmembrane helix</keyword>
<dbReference type="PROSITE" id="PS51233">
    <property type="entry name" value="VWFD"/>
    <property type="match status" value="1"/>
</dbReference>
<accession>A0ABP1QW60</accession>
<keyword evidence="2" id="KW-0758">Storage protein</keyword>
<feature type="region of interest" description="Disordered" evidence="6">
    <location>
        <begin position="108"/>
        <end position="127"/>
    </location>
</feature>
<dbReference type="PROSITE" id="PS51211">
    <property type="entry name" value="VITELLOGENIN"/>
    <property type="match status" value="1"/>
</dbReference>
<dbReference type="Gene3D" id="2.20.80.10">
    <property type="entry name" value="Lipovitellin-phosvitin complex, chain A, domain 4"/>
    <property type="match status" value="1"/>
</dbReference>
<evidence type="ECO:0008006" key="12">
    <source>
        <dbReference type="Google" id="ProtNLM"/>
    </source>
</evidence>
<evidence type="ECO:0000256" key="7">
    <source>
        <dbReference type="SAM" id="Phobius"/>
    </source>
</evidence>
<dbReference type="PANTHER" id="PTHR23345:SF15">
    <property type="entry name" value="VITELLOGENIN 1-RELATED"/>
    <property type="match status" value="1"/>
</dbReference>
<feature type="region of interest" description="Disordered" evidence="6">
    <location>
        <begin position="4691"/>
        <end position="4715"/>
    </location>
</feature>
<gene>
    <name evidence="10" type="ORF">ODALV1_LOCUS13756</name>
</gene>
<dbReference type="InterPro" id="IPR001846">
    <property type="entry name" value="VWF_type-D"/>
</dbReference>
<dbReference type="Pfam" id="PF01347">
    <property type="entry name" value="Vitellogenin_N"/>
    <property type="match status" value="1"/>
</dbReference>
<keyword evidence="3" id="KW-1015">Disulfide bond</keyword>
<keyword evidence="7" id="KW-0812">Transmembrane</keyword>
<sequence>MTKYTDTKYIEVGPSQKTILLVFPYFFKGERRMEAKNMRREHVHLLLTTCSLLITMMISTLFQSAFSCIDNVSMLFTGGTRRERRRRRKIVATTTTTSKISCNYQRTSSSTSNVHVPSIDDGGQGSGEGRSCNAQLNFGNLRSSGCSGASRSLAHVDTVLRGGNAQILRRCDHVESENRRWSISNGFLGGSQRRMRGISLSHSIVTFCLIILPTFSLANPTRNPGTCGPMQCKAGEMAEGVSDFKFQYKPYSFYNYLYVVNSTIAVNDGPSEASGLHFSANTTMQFLTACDAILHMTDVELWQSVLPSGQDDNPKHHLTRARTRESFKNSLEQFPLRFSFADGLIEEICPEKEEAAWVLNIKRGFLSAFQNTMKRLDLELESYENDVNGKCKVEYRLGEATSSTLTIERVKDFSSCGDKHGIFSTIQGSPYTFGKLEQSMPIVESVSECSQVVDRNLIVEVQCQEQHQLKPVSTGVSGVHVSIAQHLDLIVVYNGVGNMTGDGQVGSNGAGGYGAADDDDDDVFGLDDDFGDEDEENDGNKGKEEAEQDFENGGTFLILRKADPYITEIISRSPGQISRREFLSFHHEYHVGSTANDLNTATNALVKFCQAVKLNVDRNSGALFDSLVEILRGLDARDMIHLSREASTLCEGDRSPFDNILEAVGTAASVGVIKERIFSGYAPRETISSWINSLAFIPKPDLDLMTAAFQILRVRDNYPNILLSYSSLAHSFCRQQQASLSSTGVASCDQHQPVQILTRLYEKFFNLTGCVTKQRKNVEQVLMYLKGIGNFGLRTEELHNALQTCISVNNNAEIRVAAVEAYRRMPCSEMNGYPELRKLFENEEEDAELRIASFLAIMRCPTYPTIRWLKKVMAKEQMRQVTSFVSSYIRNLQETSLPSKLELQGLVADEKLNDPFSTDFRQFSKNFEASAFHPDWNLGMGLDSNLIFSQLSYMPRSTSLNLTLDLFGESINVFEATVRLESFEHYVESIFGPNGKLSGTGIHKMLSSLHREKRAVPSKRKMRTLALEYDAMKRYNADPIVSLSLKTLGNEVAFLRKVGLDEQVESLNELNPFQFLEKLSNTKDSNWQKSAMLFDSSYIIPTGVGLPLNLSAQASSIMRFQAESMIDATNFRANPFQLKLKGKLVPSALLTATAGVTLSAFEAHAGMKVRAHLRSSTALEGSFEVQGAQLVDVEFGVPKTQLELLEFKSDVLFMQGDEFHASDESPKLTQACNTGLLYKYLGLKLCKTSQDALPKSGTSTTSSSSPYQMQTGALDDTEDEDHPPTLLSDASSLIKGPSYFAVTLDKANPHLLKTRFHYQWNNNETNTDFKLRTIRTTGSNSELTPRQNELGINYVFNKEDSQFNLEVNFPGSTATANGQIKKEQSVVKLDVTDTTSGSPFMGLSLSLDSVTFTGNGEDQERETGSGSSRTFSGTGDVYYKEQSMELQIQGSQNSSRLTLDCKGSYRRTGGGRQSPPELITLQLSASNQEQRRHGQLLETSTDTEVLVGFSQFPDYNTILSWKSKISEDGYENNIDFRQGRNYLTQSDPTTFRIAATVSHESNHERAGIHWMFLATQPSTQTDWGVEAVVSSHGKSFDSAISFRYAPGKSYETTISLKRKPGVMILMDFAMSLKIPQSSPFLLSFHLEEKAPRIYQAHYKLDWFGSNGLDLDVELSERSRRNKVDTACTIIISTKSIDNLKMGFHYLSEEKETKLQLNSEYQNKRNAFEAGHIGRGGNKHKLYVSVTTEEVVYLVMSELDLEHGIHCSFKTDFGPGFSDILIRVKLANQNGLRQLNLEYGWDATRDRSKQFLFEVYHDTSRPSSHRFEVVVSYPDYNYFFEAQYRYNEDDGSRVVTGRLKWKDEEHLHVNAQLVPRISDHEAYDVLLEVATPFELVKNVSFNAGIQLLNGRKQWQVDMRGSWGDDQTLSAVVETNLQQLDIDGETSTGLSNPSRYRFRLDGNFSSTLDGLEALRVNLDHSKFTSINFKTDLDIQLPNEREISVTSHLVLPESFSDLLSTRVELHIKTPFVGYQNIDLQAILGRKEDKDVMALIGIYIENFQYSVSITGTPRFEEDGALGFEMTTSNPKYDKIFGSFSYVIGDNSRLACQLGWPQVVVGLEAGVESLAWEEFQIYLTFSSPWMPVKNINTLVKIDRAQFAEIKLELNEDGISAKSEWVIESWTSFDIRLDGSTPFDGAKSFGGLLKQSWDDPQTFYSQISGWIDEQQAGYKLEGGTSEKEEECGFSTVRQATLELDTVVYPTVRTTLNLAQMDVKYNLDASILLREGPINVIAELEILDVLRFNERVLITTPYPGLFELEINLNPAIVVDRDLYNLGLHSKWRSGSTWEEGGLVIRVGPQEKYAVLVTEDMENKAFLELCSEGEEHENAEAGEEVNEGDDYYSTPNQVTERSGGVDVPRSQLLHFYSPLKWANVVKLEYQVVSESPDIDVDGESQTLYQDSQDGAQLVDQFPLQNFALVYRGANASLSTILQNTARERTFTASIDSPLWADRVAMELDCSLDLKEVEKKLSIQAKSRYPTEQEYSLLSSWNNQMPQILSGRVEITTPMEKFEQQSVDLMYAHNEGENSYTVDVELMSMTFDKLATNFVLRPNHFSMTLNTPADNFQEMEIRADTTSNEEFENVFNSLITIKSGEREIEIDVDSEMDNGWPTKINGTVSATFGPSPYRLGNLKGNVERKDDDVVNANGEIMWQNGDELKALLYFHQPGEQLEQLTVKVDTNIRGLEQWQLEVNRKSGKNDAEIVYTAMGRTPYASLATLDGELRLEKVETWLHVRTLALTGQAPNSSFSVAGSWLLENWNNFEINTNATYNFEEATTLRQVDMLHSLPGTNSVSFILRNKIPTFSTLTTIDSEALIVFQQPYFRGGQSLFINLQPDESFTFKSSTRSMNESADITINSKFEEAFAEFDGTADYVHQSQTQGQSGGEIDRVYRLSSNWKNSEESFDGEAAVGWGSMRLGTTWINSKFNCSVDDTSQSTLLHVRVGSPVTKLSDSESSEQEPDGGATATALFNPLDSPMLTIDGSFNKISGRHSARVQFGQDDLDEQPLLTEALLQFQGFNEFDALANFSSGIDNFTSVGLRIGNRIEGNIYNGVYGGHWEKDEAMLEYSVEYANVEEMFLLNTSIYSVIPVSTESVPRPQRAAVDVFYKSEALLTESGLRGEYNGVQLFKTQYKSDSVSSAGLEQESTQLEFDNHFWPFGLNHTSQFEYNVGLDGSNLPTKLTHFVELYSLANATHHRIEGEMEIATNFTGKRLAIHGTHPSRKVHFITDYNLQERQLGHTTNFRWNEESWLGYKLAVMNKTQDGATDHGLSLAVTYPLRILHLDSGYTFNGNELKWKTELNLNGSKSEDKVVAEVALSAEPRNKNDTIVGKAVATVKHPALAHDMIAAGELAMVGLTASSSSPGRGRIDGIFSLEYSDDPTERLILNWDAKLDFHEIVYGRRRESGSSYTSSRLPYWELSTNSRLYHLATNLDLKALYSTHHSPHELSIITLIDFKNSVKNANQESKISFELLKESKKASIQMSDPEGYALFSGQLTGQYPHFVVNGESNVTGIMPSPQANFSVDFGKPYFTLYTVHGKDLTDGVFAKGGVVDSRNAIFDVSESYDNFRFSDVNFYLRLNHSRLITSKLNWRPQLFSEIKDLCVKVYQNATAFAGAKCDKLWQAVLEDTSQSAKDVWLNLKPTVEPLILTIKEDLNFTMDIEALKMYLIEMYENNELYLQDIHDFVQLVAEEIVARIKASIERYRRELASPAQLLKRAMKWIVEKFNEIYEHLSAAWTSYLNSGGEGFGAILGKLRQLFFVYFNDALQLAEELFYQVYQSLSSFASKVYAHFGRIVERYRPIILAHLHELEASVYNVVMRVLDFFYETKEAVMQSPYFQKLQQLAEDLDELYRDIRENDLETNFNKYFGMLTNFISRKLGELSQLKLSLGKLGERVDMILNEMVETEVIHDFKEGFMTAIEQVKGLIRYTEIDVLIPKVVLTLISKGKSIFFMTAIETASTFQQAKTKFIFDSSKGIISLEQKLPMSLAAFNETPNFRELPEYQVVLKAQEMFQSSEGSLWNVYHRANTKGNVLSLIPPFEGHAMLVGSHYFFTFDGLIYNHEGRCVHLLAADLVEGNFSVSLQYESKSEASDGGMKTPSPYYIVVASGHNTLIIDLKENGLKDPKRSLKQTQSLPIQMANLRGYWDSDFLVVESPKGLKVSCNTLYRICQVSVSGWYSRKIGGVLGTMDMEPVTDLSMANAKYTANLSQFFNSWDVSDDTTEPCNESSSSGMVDKTVDSTSPLPMFCQKLFQSKHSSLQPCFSVIDVDPYIDVCLAVGEETPRSPSTTSVCASAIAYASQCRGRGVWVKIPSSCIRCDMNGEAMMDRDMKVISSPPPGSPTSLSTDVVFIVEAKDCNRALRTRRKLDTVVAALEEEFVKKRFKDNRYAAVVFGGDGVFEQPRPIFQNGEVFTTSEHVGGFVTSIVIGKGNNDTFQAIWYALHKLKFRPGVSKTFILLPCSSCNPREMTVDYSTVHYAMLEQDVKLHVLMNNEFTFDSKNLAKKFFGYDSSLGYTKSDGVKGRLRGDSSIHPQIFLPRRTLGYCAPLALETNGTIFAGKKLQNRREKIVTLFTTVFSRRVVQTATPADCQTCYCLPDEEIGTGKVECFVCGYPRYKPLPDGYDDNIIDTDSDTKQVVTADEEEDAYEDVVDGEDESER</sequence>
<dbReference type="Gene3D" id="2.20.50.20">
    <property type="entry name" value="Lipovitellin. Chain A, domain 3"/>
    <property type="match status" value="1"/>
</dbReference>
<dbReference type="Pfam" id="PF09172">
    <property type="entry name" value="Vit_open_b-sht"/>
    <property type="match status" value="1"/>
</dbReference>
<evidence type="ECO:0000259" key="8">
    <source>
        <dbReference type="PROSITE" id="PS51211"/>
    </source>
</evidence>
<proteinExistence type="predicted"/>
<dbReference type="SUPFAM" id="SSF48431">
    <property type="entry name" value="Lipovitellin-phosvitin complex, superhelical domain"/>
    <property type="match status" value="1"/>
</dbReference>
<feature type="compositionally biased region" description="Acidic residues" evidence="6">
    <location>
        <begin position="4696"/>
        <end position="4715"/>
    </location>
</feature>
<dbReference type="Pfam" id="PF00094">
    <property type="entry name" value="VWD"/>
    <property type="match status" value="1"/>
</dbReference>
<name>A0ABP1QW60_9HEXA</name>
<dbReference type="Gene3D" id="2.30.230.10">
    <property type="entry name" value="Lipovitellin, beta-sheet shell regions, chain A"/>
    <property type="match status" value="1"/>
</dbReference>
<dbReference type="InterPro" id="IPR015817">
    <property type="entry name" value="Vitellinogen_open_b-sht_sub1"/>
</dbReference>
<dbReference type="InterPro" id="IPR015816">
    <property type="entry name" value="Vitellinogen_b-sht_N"/>
</dbReference>
<evidence type="ECO:0000259" key="9">
    <source>
        <dbReference type="PROSITE" id="PS51233"/>
    </source>
</evidence>
<feature type="compositionally biased region" description="Acidic residues" evidence="6">
    <location>
        <begin position="516"/>
        <end position="537"/>
    </location>
</feature>
<dbReference type="Gene3D" id="1.25.10.20">
    <property type="entry name" value="Vitellinogen, superhelical"/>
    <property type="match status" value="1"/>
</dbReference>
<dbReference type="InterPro" id="IPR050733">
    <property type="entry name" value="Vitellogenin/Apolipophorin"/>
</dbReference>
<keyword evidence="1" id="KW-0732">Signal</keyword>
<dbReference type="InterPro" id="IPR001747">
    <property type="entry name" value="Vitellogenin_N"/>
</dbReference>
<feature type="compositionally biased region" description="Low complexity" evidence="6">
    <location>
        <begin position="1256"/>
        <end position="1265"/>
    </location>
</feature>
<evidence type="ECO:0000313" key="11">
    <source>
        <dbReference type="Proteomes" id="UP001642540"/>
    </source>
</evidence>
<keyword evidence="11" id="KW-1185">Reference proteome</keyword>
<evidence type="ECO:0000256" key="5">
    <source>
        <dbReference type="PROSITE-ProRule" id="PRU00557"/>
    </source>
</evidence>
<dbReference type="InterPro" id="IPR011030">
    <property type="entry name" value="Lipovitellin_superhlx_dom"/>
</dbReference>
<feature type="region of interest" description="Disordered" evidence="6">
    <location>
        <begin position="508"/>
        <end position="548"/>
    </location>
</feature>
<dbReference type="Proteomes" id="UP001642540">
    <property type="component" value="Unassembled WGS sequence"/>
</dbReference>
<feature type="compositionally biased region" description="Low complexity" evidence="6">
    <location>
        <begin position="1424"/>
        <end position="1434"/>
    </location>
</feature>
<comment type="caution">
    <text evidence="5">Lacks conserved residue(s) required for the propagation of feature annotation.</text>
</comment>
<dbReference type="SMART" id="SM01169">
    <property type="entry name" value="DUF1943"/>
    <property type="match status" value="1"/>
</dbReference>
<feature type="compositionally biased region" description="Acidic residues" evidence="6">
    <location>
        <begin position="2384"/>
        <end position="2398"/>
    </location>
</feature>
<feature type="domain" description="Vitellogenin" evidence="8">
    <location>
        <begin position="248"/>
        <end position="958"/>
    </location>
</feature>
<dbReference type="InterPro" id="IPR015819">
    <property type="entry name" value="Lipid_transp_b-sht_shell"/>
</dbReference>
<comment type="caution">
    <text evidence="10">The sequence shown here is derived from an EMBL/GenBank/DDBJ whole genome shotgun (WGS) entry which is preliminary data.</text>
</comment>